<dbReference type="SUPFAM" id="SSF48452">
    <property type="entry name" value="TPR-like"/>
    <property type="match status" value="1"/>
</dbReference>
<dbReference type="KEGG" id="knv:Pan216_15760"/>
<keyword evidence="2" id="KW-1133">Transmembrane helix</keyword>
<dbReference type="Gene3D" id="1.25.40.10">
    <property type="entry name" value="Tetratricopeptide repeat domain"/>
    <property type="match status" value="1"/>
</dbReference>
<feature type="transmembrane region" description="Helical" evidence="2">
    <location>
        <begin position="139"/>
        <end position="158"/>
    </location>
</feature>
<evidence type="ECO:0000256" key="3">
    <source>
        <dbReference type="SAM" id="SignalP"/>
    </source>
</evidence>
<accession>A0A518B176</accession>
<dbReference type="InterPro" id="IPR011990">
    <property type="entry name" value="TPR-like_helical_dom_sf"/>
</dbReference>
<proteinExistence type="predicted"/>
<dbReference type="EMBL" id="CP036279">
    <property type="protein sequence ID" value="QDU60726.1"/>
    <property type="molecule type" value="Genomic_DNA"/>
</dbReference>
<organism evidence="4 5">
    <name type="scientific">Kolteria novifilia</name>
    <dbReference type="NCBI Taxonomy" id="2527975"/>
    <lineage>
        <taxon>Bacteria</taxon>
        <taxon>Pseudomonadati</taxon>
        <taxon>Planctomycetota</taxon>
        <taxon>Planctomycetia</taxon>
        <taxon>Kolteriales</taxon>
        <taxon>Kolteriaceae</taxon>
        <taxon>Kolteria</taxon>
    </lineage>
</organism>
<evidence type="ECO:0000256" key="1">
    <source>
        <dbReference type="PROSITE-ProRule" id="PRU00339"/>
    </source>
</evidence>
<gene>
    <name evidence="4" type="ORF">Pan216_15760</name>
</gene>
<dbReference type="Gene3D" id="2.30.30.40">
    <property type="entry name" value="SH3 Domains"/>
    <property type="match status" value="1"/>
</dbReference>
<name>A0A518B176_9BACT</name>
<evidence type="ECO:0000313" key="4">
    <source>
        <dbReference type="EMBL" id="QDU60726.1"/>
    </source>
</evidence>
<dbReference type="AlphaFoldDB" id="A0A518B176"/>
<protein>
    <submittedName>
        <fullName evidence="4">Uncharacterized protein</fullName>
    </submittedName>
</protein>
<keyword evidence="2" id="KW-0812">Transmembrane</keyword>
<dbReference type="OrthoDB" id="289608at2"/>
<reference evidence="4 5" key="1">
    <citation type="submission" date="2019-02" db="EMBL/GenBank/DDBJ databases">
        <title>Deep-cultivation of Planctomycetes and their phenomic and genomic characterization uncovers novel biology.</title>
        <authorList>
            <person name="Wiegand S."/>
            <person name="Jogler M."/>
            <person name="Boedeker C."/>
            <person name="Pinto D."/>
            <person name="Vollmers J."/>
            <person name="Rivas-Marin E."/>
            <person name="Kohn T."/>
            <person name="Peeters S.H."/>
            <person name="Heuer A."/>
            <person name="Rast P."/>
            <person name="Oberbeckmann S."/>
            <person name="Bunk B."/>
            <person name="Jeske O."/>
            <person name="Meyerdierks A."/>
            <person name="Storesund J.E."/>
            <person name="Kallscheuer N."/>
            <person name="Luecker S."/>
            <person name="Lage O.M."/>
            <person name="Pohl T."/>
            <person name="Merkel B.J."/>
            <person name="Hornburger P."/>
            <person name="Mueller R.-W."/>
            <person name="Bruemmer F."/>
            <person name="Labrenz M."/>
            <person name="Spormann A.M."/>
            <person name="Op den Camp H."/>
            <person name="Overmann J."/>
            <person name="Amann R."/>
            <person name="Jetten M.S.M."/>
            <person name="Mascher T."/>
            <person name="Medema M.H."/>
            <person name="Devos D.P."/>
            <person name="Kaster A.-K."/>
            <person name="Ovreas L."/>
            <person name="Rohde M."/>
            <person name="Galperin M.Y."/>
            <person name="Jogler C."/>
        </authorList>
    </citation>
    <scope>NUCLEOTIDE SEQUENCE [LARGE SCALE GENOMIC DNA]</scope>
    <source>
        <strain evidence="4 5">Pan216</strain>
    </source>
</reference>
<feature type="repeat" description="TPR" evidence="1">
    <location>
        <begin position="68"/>
        <end position="101"/>
    </location>
</feature>
<keyword evidence="1" id="KW-0802">TPR repeat</keyword>
<dbReference type="Proteomes" id="UP000317093">
    <property type="component" value="Chromosome"/>
</dbReference>
<dbReference type="RefSeq" id="WP_145257021.1">
    <property type="nucleotide sequence ID" value="NZ_CP036279.1"/>
</dbReference>
<keyword evidence="3" id="KW-0732">Signal</keyword>
<feature type="chain" id="PRO_5021781486" evidence="3">
    <location>
        <begin position="23"/>
        <end position="257"/>
    </location>
</feature>
<dbReference type="PROSITE" id="PS50005">
    <property type="entry name" value="TPR"/>
    <property type="match status" value="1"/>
</dbReference>
<dbReference type="PROSITE" id="PS51257">
    <property type="entry name" value="PROKAR_LIPOPROTEIN"/>
    <property type="match status" value="1"/>
</dbReference>
<keyword evidence="2" id="KW-0472">Membrane</keyword>
<evidence type="ECO:0000256" key="2">
    <source>
        <dbReference type="SAM" id="Phobius"/>
    </source>
</evidence>
<feature type="signal peptide" evidence="3">
    <location>
        <begin position="1"/>
        <end position="22"/>
    </location>
</feature>
<feature type="transmembrane region" description="Helical" evidence="2">
    <location>
        <begin position="170"/>
        <end position="188"/>
    </location>
</feature>
<evidence type="ECO:0000313" key="5">
    <source>
        <dbReference type="Proteomes" id="UP000317093"/>
    </source>
</evidence>
<sequence precursor="true">MIRHWRKLLFPAFGVVAFVAIACGQRPDLETARKIQSAQENFDKAETPEEYLRSAGIYQDVSKGITNGAVLYNQGNAFMRAGERGRAVASYREAERYRPRDPYLQANLDFARGTSERPRKSVFEHVVFWQNWLSYPEKFTFLGTLGLATFALGMLSLFDIGGVIVRRTAWAGLVVTCVLAVSATYDWYRFDYRDHGVVTADEVVARKGNAETYAPAFTDKLDEGTEFVLLDRRGDWLMIKLPGGPEGWIKDDSAVVY</sequence>
<keyword evidence="5" id="KW-1185">Reference proteome</keyword>
<dbReference type="InterPro" id="IPR019734">
    <property type="entry name" value="TPR_rpt"/>
</dbReference>